<dbReference type="Proteomes" id="UP000681425">
    <property type="component" value="Chromosome"/>
</dbReference>
<dbReference type="EMBL" id="CP073910">
    <property type="protein sequence ID" value="QUT07330.1"/>
    <property type="molecule type" value="Genomic_DNA"/>
</dbReference>
<evidence type="ECO:0000313" key="3">
    <source>
        <dbReference type="Proteomes" id="UP000681425"/>
    </source>
</evidence>
<organism evidence="2 3">
    <name type="scientific">Sphingobium phenoxybenzoativorans</name>
    <dbReference type="NCBI Taxonomy" id="1592790"/>
    <lineage>
        <taxon>Bacteria</taxon>
        <taxon>Pseudomonadati</taxon>
        <taxon>Pseudomonadota</taxon>
        <taxon>Alphaproteobacteria</taxon>
        <taxon>Sphingomonadales</taxon>
        <taxon>Sphingomonadaceae</taxon>
        <taxon>Sphingobium</taxon>
    </lineage>
</organism>
<reference evidence="2" key="1">
    <citation type="submission" date="2021-04" db="EMBL/GenBank/DDBJ databases">
        <title>Isolation of p-tert-butylphenol degrading bacteria Sphingobium phenoxybenzoativorans Tas13 from active sludge.</title>
        <authorList>
            <person name="Li Y."/>
        </authorList>
    </citation>
    <scope>NUCLEOTIDE SEQUENCE</scope>
    <source>
        <strain evidence="2">Tas13</strain>
    </source>
</reference>
<keyword evidence="1" id="KW-0732">Signal</keyword>
<dbReference type="AlphaFoldDB" id="A0A975Q2T3"/>
<keyword evidence="3" id="KW-1185">Reference proteome</keyword>
<name>A0A975Q2T3_9SPHN</name>
<protein>
    <recommendedName>
        <fullName evidence="4">PsiF repeat-containing protein</fullName>
    </recommendedName>
</protein>
<evidence type="ECO:0008006" key="4">
    <source>
        <dbReference type="Google" id="ProtNLM"/>
    </source>
</evidence>
<gene>
    <name evidence="2" type="ORF">KFK14_07980</name>
</gene>
<proteinExistence type="predicted"/>
<dbReference type="KEGG" id="spph:KFK14_07980"/>
<feature type="chain" id="PRO_5037846088" description="PsiF repeat-containing protein" evidence="1">
    <location>
        <begin position="19"/>
        <end position="62"/>
    </location>
</feature>
<feature type="signal peptide" evidence="1">
    <location>
        <begin position="1"/>
        <end position="18"/>
    </location>
</feature>
<evidence type="ECO:0000256" key="1">
    <source>
        <dbReference type="SAM" id="SignalP"/>
    </source>
</evidence>
<accession>A0A975Q2T3</accession>
<dbReference type="RefSeq" id="WP_139139169.1">
    <property type="nucleotide sequence ID" value="NZ_CP073910.1"/>
</dbReference>
<evidence type="ECO:0000313" key="2">
    <source>
        <dbReference type="EMBL" id="QUT07330.1"/>
    </source>
</evidence>
<sequence length="62" mass="6685">MRSMLWVMTLALATPAFGQTGGGKPPTPAEKAAIKEKAEADAKYKCLMFPSTCKPKKDGKKK</sequence>